<comment type="caution">
    <text evidence="2">The sequence shown here is derived from an EMBL/GenBank/DDBJ whole genome shotgun (WGS) entry which is preliminary data.</text>
</comment>
<evidence type="ECO:0000313" key="3">
    <source>
        <dbReference type="Proteomes" id="UP001168877"/>
    </source>
</evidence>
<reference evidence="2" key="1">
    <citation type="journal article" date="2022" name="Plant J.">
        <title>Strategies of tolerance reflected in two North American maple genomes.</title>
        <authorList>
            <person name="McEvoy S.L."/>
            <person name="Sezen U.U."/>
            <person name="Trouern-Trend A."/>
            <person name="McMahon S.M."/>
            <person name="Schaberg P.G."/>
            <person name="Yang J."/>
            <person name="Wegrzyn J.L."/>
            <person name="Swenson N.G."/>
        </authorList>
    </citation>
    <scope>NUCLEOTIDE SEQUENCE</scope>
    <source>
        <strain evidence="2">NS2018</strain>
    </source>
</reference>
<protein>
    <submittedName>
        <fullName evidence="2">Uncharacterized protein</fullName>
    </submittedName>
</protein>
<name>A0AA39SLI2_ACESA</name>
<organism evidence="2 3">
    <name type="scientific">Acer saccharum</name>
    <name type="common">Sugar maple</name>
    <dbReference type="NCBI Taxonomy" id="4024"/>
    <lineage>
        <taxon>Eukaryota</taxon>
        <taxon>Viridiplantae</taxon>
        <taxon>Streptophyta</taxon>
        <taxon>Embryophyta</taxon>
        <taxon>Tracheophyta</taxon>
        <taxon>Spermatophyta</taxon>
        <taxon>Magnoliopsida</taxon>
        <taxon>eudicotyledons</taxon>
        <taxon>Gunneridae</taxon>
        <taxon>Pentapetalae</taxon>
        <taxon>rosids</taxon>
        <taxon>malvids</taxon>
        <taxon>Sapindales</taxon>
        <taxon>Sapindaceae</taxon>
        <taxon>Hippocastanoideae</taxon>
        <taxon>Acereae</taxon>
        <taxon>Acer</taxon>
    </lineage>
</organism>
<proteinExistence type="predicted"/>
<dbReference type="Proteomes" id="UP001168877">
    <property type="component" value="Unassembled WGS sequence"/>
</dbReference>
<feature type="region of interest" description="Disordered" evidence="1">
    <location>
        <begin position="95"/>
        <end position="125"/>
    </location>
</feature>
<evidence type="ECO:0000313" key="2">
    <source>
        <dbReference type="EMBL" id="KAK0591810.1"/>
    </source>
</evidence>
<dbReference type="AlphaFoldDB" id="A0AA39SLI2"/>
<dbReference type="EMBL" id="JAUESC010000380">
    <property type="protein sequence ID" value="KAK0591810.1"/>
    <property type="molecule type" value="Genomic_DNA"/>
</dbReference>
<keyword evidence="3" id="KW-1185">Reference proteome</keyword>
<reference evidence="2" key="2">
    <citation type="submission" date="2023-06" db="EMBL/GenBank/DDBJ databases">
        <authorList>
            <person name="Swenson N.G."/>
            <person name="Wegrzyn J.L."/>
            <person name="Mcevoy S.L."/>
        </authorList>
    </citation>
    <scope>NUCLEOTIDE SEQUENCE</scope>
    <source>
        <strain evidence="2">NS2018</strain>
        <tissue evidence="2">Leaf</tissue>
    </source>
</reference>
<accession>A0AA39SLI2</accession>
<evidence type="ECO:0000256" key="1">
    <source>
        <dbReference type="SAM" id="MobiDB-lite"/>
    </source>
</evidence>
<sequence>MNLQKYKSKCVKDFRLPMESGNRPEKLVAETSKCVKDFRLLMESGNRPEKRVKETSKIWRGLLQLTSGKDPFNSRLMLKSRTYKEITDPLTASIESVTENATVETGLEEDAASTETGSPSDDDMDSFHLQLVERVSVLEKIIAELKAKGCGCKQSVSPSATK</sequence>
<gene>
    <name evidence="2" type="ORF">LWI29_008548</name>
</gene>